<name>A0A5Q4ZRX5_9BURK</name>
<dbReference type="Proteomes" id="UP000325811">
    <property type="component" value="Chromosome II"/>
</dbReference>
<organism evidence="2 3">
    <name type="scientific">Paraburkholderia dioscoreae</name>
    <dbReference type="NCBI Taxonomy" id="2604047"/>
    <lineage>
        <taxon>Bacteria</taxon>
        <taxon>Pseudomonadati</taxon>
        <taxon>Pseudomonadota</taxon>
        <taxon>Betaproteobacteria</taxon>
        <taxon>Burkholderiales</taxon>
        <taxon>Burkholderiaceae</taxon>
        <taxon>Paraburkholderia</taxon>
    </lineage>
</organism>
<keyword evidence="3" id="KW-1185">Reference proteome</keyword>
<evidence type="ECO:0000313" key="3">
    <source>
        <dbReference type="Proteomes" id="UP000325811"/>
    </source>
</evidence>
<evidence type="ECO:0000313" key="2">
    <source>
        <dbReference type="EMBL" id="VVD31670.1"/>
    </source>
</evidence>
<proteinExistence type="predicted"/>
<feature type="chain" id="PRO_5024901529" description="Secreted protein" evidence="1">
    <location>
        <begin position="22"/>
        <end position="457"/>
    </location>
</feature>
<dbReference type="RefSeq" id="WP_007176052.1">
    <property type="nucleotide sequence ID" value="NZ_LR699554.1"/>
</dbReference>
<gene>
    <name evidence="2" type="ORF">PDMSB3_0367</name>
</gene>
<protein>
    <recommendedName>
        <fullName evidence="4">Secreted protein</fullName>
    </recommendedName>
</protein>
<evidence type="ECO:0000256" key="1">
    <source>
        <dbReference type="SAM" id="SignalP"/>
    </source>
</evidence>
<sequence length="457" mass="49881">MKLKTSFYGVMLFFTAVSANALDMRSTQPVAPASEAQTTVPAGPAALTSERIRQIVGQAGLDPDSEKGQLLVKLVTRIAADPEFRNRLSNWSQTRGMFGGQLSPDDRLRVLHLLKGLAQGPKSDCDALAANGRDFFLMAKTLSTQSFQNLLEIMEISVDRSTLDSNDERYTTAELLDADTELESKVPSQFSAKGPSNACELIRVAVDAVDGLPPASRQAATYELFQIMDHKPSARAKVLADPYAYLDDMFDERRMPDSIRRKLPQNGSRPLPFSRLVVDAEWKNPSTPNQPTPFKDTFVNRRNNGVIAELVTPAADSARLDWSDFCLSYGVASLLTQTVGTRELMPLGTLKDDAAVATASRPLVEGRSIELALPLPSEKGETSRTCEVGKTVPASTLFRSLDGDAVGLHCQSVTKRGETVRFDAALLVNYGIAWTTSIDDKDGRTDAIIRNVTIQQP</sequence>
<dbReference type="KEGG" id="pdio:PDMSB3_0367.1"/>
<dbReference type="EMBL" id="LR699554">
    <property type="protein sequence ID" value="VVD31670.1"/>
    <property type="molecule type" value="Genomic_DNA"/>
</dbReference>
<keyword evidence="1" id="KW-0732">Signal</keyword>
<feature type="signal peptide" evidence="1">
    <location>
        <begin position="1"/>
        <end position="21"/>
    </location>
</feature>
<dbReference type="AlphaFoldDB" id="A0A5Q4ZRX5"/>
<reference evidence="2 3" key="1">
    <citation type="submission" date="2019-08" db="EMBL/GenBank/DDBJ databases">
        <authorList>
            <person name="Herpell B J."/>
        </authorList>
    </citation>
    <scope>NUCLEOTIDE SEQUENCE [LARGE SCALE GENOMIC DNA]</scope>
    <source>
        <strain evidence="3">Msb3</strain>
    </source>
</reference>
<accession>A0A5Q4ZRX5</accession>
<evidence type="ECO:0008006" key="4">
    <source>
        <dbReference type="Google" id="ProtNLM"/>
    </source>
</evidence>